<dbReference type="InterPro" id="IPR029147">
    <property type="entry name" value="CFAP77"/>
</dbReference>
<keyword evidence="3" id="KW-1185">Reference proteome</keyword>
<dbReference type="PANTHER" id="PTHR28617">
    <property type="entry name" value="CILIA- AND FLAGELLA-ASSOCIATED PROTEIN 77"/>
    <property type="match status" value="1"/>
</dbReference>
<evidence type="ECO:0000256" key="1">
    <source>
        <dbReference type="SAM" id="MobiDB-lite"/>
    </source>
</evidence>
<evidence type="ECO:0000313" key="3">
    <source>
        <dbReference type="Proteomes" id="UP000005408"/>
    </source>
</evidence>
<dbReference type="PANTHER" id="PTHR28617:SF1">
    <property type="entry name" value="CILIA- AND FLAGELLA-ASSOCIATED PROTEIN 77"/>
    <property type="match status" value="1"/>
</dbReference>
<feature type="compositionally biased region" description="Basic and acidic residues" evidence="1">
    <location>
        <begin position="57"/>
        <end position="66"/>
    </location>
</feature>
<dbReference type="Pfam" id="PF14825">
    <property type="entry name" value="CFAP77"/>
    <property type="match status" value="1"/>
</dbReference>
<dbReference type="EnsemblMetazoa" id="G25843.3">
    <property type="protein sequence ID" value="G25843.3:cds"/>
    <property type="gene ID" value="G25843"/>
</dbReference>
<organism evidence="2 3">
    <name type="scientific">Magallana gigas</name>
    <name type="common">Pacific oyster</name>
    <name type="synonym">Crassostrea gigas</name>
    <dbReference type="NCBI Taxonomy" id="29159"/>
    <lineage>
        <taxon>Eukaryota</taxon>
        <taxon>Metazoa</taxon>
        <taxon>Spiralia</taxon>
        <taxon>Lophotrochozoa</taxon>
        <taxon>Mollusca</taxon>
        <taxon>Bivalvia</taxon>
        <taxon>Autobranchia</taxon>
        <taxon>Pteriomorphia</taxon>
        <taxon>Ostreida</taxon>
        <taxon>Ostreoidea</taxon>
        <taxon>Ostreidae</taxon>
        <taxon>Magallana</taxon>
    </lineage>
</organism>
<proteinExistence type="predicted"/>
<dbReference type="AlphaFoldDB" id="A0A8W8KYS3"/>
<evidence type="ECO:0008006" key="4">
    <source>
        <dbReference type="Google" id="ProtNLM"/>
    </source>
</evidence>
<dbReference type="Proteomes" id="UP000005408">
    <property type="component" value="Unassembled WGS sequence"/>
</dbReference>
<protein>
    <recommendedName>
        <fullName evidence="4">Cilia- and flagella-associated protein 77</fullName>
    </recommendedName>
</protein>
<sequence>MAAAIGQNPFNLTAAGELGAHRETMLNNELLLRTELGKPKRRGYGSPGEGFVFGRPNEARHGGADDALHGWQRTLSTTTLPFARKDKNAERDFMALNKAAVQNGLVTAGENYEFRATHDVRRKTAGSENTRARTRRIPPTMVFGISTRPSTPIFDLLEHKYQDKWLQQRRQQELANRKEETQNPILPEARLSQSAGPYPIKRKHLWEMKQKRNPSKVYETRASLLRTYQNPVDPAPLWQMPKFRNSARPSLETFRSPKARELAYQNFGSDQISRKGKLGHGVYEPAVN</sequence>
<feature type="region of interest" description="Disordered" evidence="1">
    <location>
        <begin position="38"/>
        <end position="66"/>
    </location>
</feature>
<name>A0A8W8KYS3_MAGGI</name>
<reference evidence="2" key="1">
    <citation type="submission" date="2022-08" db="UniProtKB">
        <authorList>
            <consortium name="EnsemblMetazoa"/>
        </authorList>
    </citation>
    <scope>IDENTIFICATION</scope>
    <source>
        <strain evidence="2">05x7-T-G4-1.051#20</strain>
    </source>
</reference>
<evidence type="ECO:0000313" key="2">
    <source>
        <dbReference type="EnsemblMetazoa" id="G25843.3:cds"/>
    </source>
</evidence>
<accession>A0A8W8KYS3</accession>